<dbReference type="AlphaFoldDB" id="A0A1I0FF83"/>
<dbReference type="STRING" id="426128.SAMN05660297_02766"/>
<keyword evidence="2" id="KW-1185">Reference proteome</keyword>
<dbReference type="Proteomes" id="UP000199568">
    <property type="component" value="Unassembled WGS sequence"/>
</dbReference>
<reference evidence="1 2" key="1">
    <citation type="submission" date="2016-10" db="EMBL/GenBank/DDBJ databases">
        <authorList>
            <person name="de Groot N.N."/>
        </authorList>
    </citation>
    <scope>NUCLEOTIDE SEQUENCE [LARGE SCALE GENOMIC DNA]</scope>
    <source>
        <strain evidence="1 2">DSM 18979</strain>
    </source>
</reference>
<gene>
    <name evidence="1" type="ORF">SAMN05660297_02766</name>
</gene>
<dbReference type="EMBL" id="FOHU01000014">
    <property type="protein sequence ID" value="SET56048.1"/>
    <property type="molecule type" value="Genomic_DNA"/>
</dbReference>
<organism evidence="1 2">
    <name type="scientific">Natronincola peptidivorans</name>
    <dbReference type="NCBI Taxonomy" id="426128"/>
    <lineage>
        <taxon>Bacteria</taxon>
        <taxon>Bacillati</taxon>
        <taxon>Bacillota</taxon>
        <taxon>Clostridia</taxon>
        <taxon>Peptostreptococcales</taxon>
        <taxon>Natronincolaceae</taxon>
        <taxon>Natronincola</taxon>
    </lineage>
</organism>
<dbReference type="OrthoDB" id="2085046at2"/>
<evidence type="ECO:0000313" key="2">
    <source>
        <dbReference type="Proteomes" id="UP000199568"/>
    </source>
</evidence>
<proteinExistence type="predicted"/>
<accession>A0A1I0FF83</accession>
<name>A0A1I0FF83_9FIRM</name>
<dbReference type="RefSeq" id="WP_090445252.1">
    <property type="nucleotide sequence ID" value="NZ_FOHU01000014.1"/>
</dbReference>
<protein>
    <submittedName>
        <fullName evidence="1">Uncharacterized protein</fullName>
    </submittedName>
</protein>
<sequence>MYTIGIVSLLKESEDKIMGDLGHCKYCGEVIMLDYSEEATKEEKIKMATKFCKCPQASMEADKNLRLKGQNRE</sequence>
<evidence type="ECO:0000313" key="1">
    <source>
        <dbReference type="EMBL" id="SET56048.1"/>
    </source>
</evidence>